<reference evidence="1" key="1">
    <citation type="submission" date="2019-10" db="EMBL/GenBank/DDBJ databases">
        <authorList>
            <consortium name="Genoscope - CEA"/>
            <person name="William W."/>
        </authorList>
    </citation>
    <scope>NUCLEOTIDE SEQUENCE [LARGE SCALE GENOMIC DNA]</scope>
    <source>
        <strain evidence="1">BBR_PRJEB10992</strain>
    </source>
</reference>
<organism evidence="1 2">
    <name type="scientific">Planktothrix serta PCC 8927</name>
    <dbReference type="NCBI Taxonomy" id="671068"/>
    <lineage>
        <taxon>Bacteria</taxon>
        <taxon>Bacillati</taxon>
        <taxon>Cyanobacteriota</taxon>
        <taxon>Cyanophyceae</taxon>
        <taxon>Oscillatoriophycideae</taxon>
        <taxon>Oscillatoriales</taxon>
        <taxon>Microcoleaceae</taxon>
        <taxon>Planktothrix</taxon>
    </lineage>
</organism>
<dbReference type="Proteomes" id="UP000184550">
    <property type="component" value="Unassembled WGS sequence"/>
</dbReference>
<gene>
    <name evidence="1" type="ORF">PL8927_690206</name>
</gene>
<comment type="caution">
    <text evidence="1">The sequence shown here is derived from an EMBL/GenBank/DDBJ whole genome shotgun (WGS) entry which is preliminary data.</text>
</comment>
<proteinExistence type="predicted"/>
<sequence length="167" mass="18373">MMKNYLKIILTLLILGSGITVFNNLPIPFGISASVADPSSEKELGLGEFRLGDLESKLDILGTPLQILKHPPGNYNTYARLVYPNLIVDIGDGKIVVLTTTDRSLSTPDGVRVGDSLNRIFEVYGQQEPHSQEDIQVVSYSFSGGSYLYFKLEGDRIIEMSCGFLPD</sequence>
<name>A0A7Z9E158_9CYAN</name>
<evidence type="ECO:0000313" key="2">
    <source>
        <dbReference type="Proteomes" id="UP000184550"/>
    </source>
</evidence>
<accession>A0A7Z9E158</accession>
<keyword evidence="2" id="KW-1185">Reference proteome</keyword>
<dbReference type="EMBL" id="CZCU02000145">
    <property type="protein sequence ID" value="VXD20516.1"/>
    <property type="molecule type" value="Genomic_DNA"/>
</dbReference>
<dbReference type="AlphaFoldDB" id="A0A7Z9E158"/>
<protein>
    <submittedName>
        <fullName evidence="1">Uncharacterized protein</fullName>
    </submittedName>
</protein>
<evidence type="ECO:0000313" key="1">
    <source>
        <dbReference type="EMBL" id="VXD20516.1"/>
    </source>
</evidence>